<feature type="region of interest" description="Disordered" evidence="1">
    <location>
        <begin position="1"/>
        <end position="35"/>
    </location>
</feature>
<accession>A0A161XJ85</accession>
<evidence type="ECO:0000313" key="3">
    <source>
        <dbReference type="Proteomes" id="UP000076447"/>
    </source>
</evidence>
<evidence type="ECO:0000313" key="2">
    <source>
        <dbReference type="EMBL" id="KZM36847.1"/>
    </source>
</evidence>
<feature type="compositionally biased region" description="Basic and acidic residues" evidence="1">
    <location>
        <begin position="85"/>
        <end position="112"/>
    </location>
</feature>
<dbReference type="Proteomes" id="UP000076447">
    <property type="component" value="Unassembled WGS sequence"/>
</dbReference>
<reference evidence="2 3" key="1">
    <citation type="submission" date="2016-01" db="EMBL/GenBank/DDBJ databases">
        <title>Genome sequence of Oerskovia enterophila VJag, an agar and cellulose degrading bacterium.</title>
        <authorList>
            <person name="Poehlein A."/>
            <person name="Jag V."/>
            <person name="Bengelsdorf F."/>
            <person name="Duerre P."/>
            <person name="Daniel R."/>
        </authorList>
    </citation>
    <scope>NUCLEOTIDE SEQUENCE [LARGE SCALE GENOMIC DNA]</scope>
    <source>
        <strain evidence="2 3">VJag</strain>
    </source>
</reference>
<organism evidence="2 3">
    <name type="scientific">Oerskovia enterophila</name>
    <dbReference type="NCBI Taxonomy" id="43678"/>
    <lineage>
        <taxon>Bacteria</taxon>
        <taxon>Bacillati</taxon>
        <taxon>Actinomycetota</taxon>
        <taxon>Actinomycetes</taxon>
        <taxon>Micrococcales</taxon>
        <taxon>Cellulomonadaceae</taxon>
        <taxon>Oerskovia</taxon>
    </lineage>
</organism>
<feature type="region of interest" description="Disordered" evidence="1">
    <location>
        <begin position="237"/>
        <end position="286"/>
    </location>
</feature>
<feature type="region of interest" description="Disordered" evidence="1">
    <location>
        <begin position="52"/>
        <end position="112"/>
    </location>
</feature>
<feature type="compositionally biased region" description="Basic and acidic residues" evidence="1">
    <location>
        <begin position="250"/>
        <end position="262"/>
    </location>
</feature>
<dbReference type="EMBL" id="LRIE01000039">
    <property type="protein sequence ID" value="KZM36847.1"/>
    <property type="molecule type" value="Genomic_DNA"/>
</dbReference>
<evidence type="ECO:0000256" key="1">
    <source>
        <dbReference type="SAM" id="MobiDB-lite"/>
    </source>
</evidence>
<feature type="region of interest" description="Disordered" evidence="1">
    <location>
        <begin position="143"/>
        <end position="166"/>
    </location>
</feature>
<gene>
    <name evidence="2" type="ORF">OJAG_04270</name>
</gene>
<name>A0A161XJ85_9CELL</name>
<sequence>MELVVLDHGVRPDGCRAPGLEPGEQRALGEDREAGREVVEARDDLGEVEGLARAAVGQEVERREGRQVRGPDLDAQGPLPGSGGHDAHVDDLGDRVEPAQAREPRVGEDDRVEVRVGAESAREARVDVAADVEHVEVGADREELGRAARGPGADLGAARQGRERPAVPGAQDVARVLALGGHEGQPLGRAGRQVLERVDRDVAAAVEQGLAQRGHEHPGAAHRGERARADVALGADAHDLDRMPGQVHDASCDESRLGRREGAATGSDTNAHAPSLLCPEALSKCA</sequence>
<protein>
    <submittedName>
        <fullName evidence="2">Uncharacterized protein</fullName>
    </submittedName>
</protein>
<proteinExistence type="predicted"/>
<comment type="caution">
    <text evidence="2">The sequence shown here is derived from an EMBL/GenBank/DDBJ whole genome shotgun (WGS) entry which is preliminary data.</text>
</comment>
<feature type="compositionally biased region" description="Basic and acidic residues" evidence="1">
    <location>
        <begin position="23"/>
        <end position="35"/>
    </location>
</feature>
<feature type="compositionally biased region" description="Basic and acidic residues" evidence="1">
    <location>
        <begin position="59"/>
        <end position="72"/>
    </location>
</feature>
<dbReference type="AlphaFoldDB" id="A0A161XJ85"/>